<protein>
    <recommendedName>
        <fullName evidence="1 2">Futalosine hydrolase</fullName>
        <shortName evidence="1">FL hydrolase</shortName>
        <ecNumber evidence="1 2">3.2.2.26</ecNumber>
    </recommendedName>
    <alternativeName>
        <fullName evidence="1">Futalosine nucleosidase</fullName>
    </alternativeName>
    <alternativeName>
        <fullName evidence="1">Menaquinone biosynthetic enzyme MqnB</fullName>
    </alternativeName>
</protein>
<comment type="function">
    <text evidence="1">Catalyzes the hydrolysis of futalosine (FL) to dehypoxanthine futalosine (DHFL) and hypoxanthine, a step in the biosynthesis of menaquinone (MK, vitamin K2).</text>
</comment>
<evidence type="ECO:0000256" key="1">
    <source>
        <dbReference type="HAMAP-Rule" id="MF_00991"/>
    </source>
</evidence>
<dbReference type="GO" id="GO:0009234">
    <property type="term" value="P:menaquinone biosynthetic process"/>
    <property type="evidence" value="ECO:0007669"/>
    <property type="project" value="UniProtKB-UniRule"/>
</dbReference>
<dbReference type="InterPro" id="IPR035994">
    <property type="entry name" value="Nucleoside_phosphorylase_sf"/>
</dbReference>
<dbReference type="NCBIfam" id="NF006087">
    <property type="entry name" value="PRK08236.1"/>
    <property type="match status" value="1"/>
</dbReference>
<keyword evidence="1 4" id="KW-0378">Hydrolase</keyword>
<name>A0A7X0RZ17_9BACL</name>
<comment type="similarity">
    <text evidence="1">Belongs to the PNP/UDP phosphorylase family. Futalosine hydrolase subfamily.</text>
</comment>
<dbReference type="NCBIfam" id="TIGR03664">
    <property type="entry name" value="fut_nucase"/>
    <property type="match status" value="1"/>
</dbReference>
<dbReference type="CDD" id="cd17766">
    <property type="entry name" value="futalosine_nucleosidase_MqnB"/>
    <property type="match status" value="1"/>
</dbReference>
<evidence type="ECO:0000259" key="3">
    <source>
        <dbReference type="Pfam" id="PF01048"/>
    </source>
</evidence>
<dbReference type="SUPFAM" id="SSF53167">
    <property type="entry name" value="Purine and uridine phosphorylases"/>
    <property type="match status" value="1"/>
</dbReference>
<dbReference type="UniPathway" id="UPA00079"/>
<accession>A0A7X0RZ17</accession>
<gene>
    <name evidence="1" type="primary">mqnB</name>
    <name evidence="4" type="ORF">H7C19_30105</name>
</gene>
<dbReference type="RefSeq" id="WP_185672828.1">
    <property type="nucleotide sequence ID" value="NZ_JACJVP010000058.1"/>
</dbReference>
<dbReference type="AlphaFoldDB" id="A0A7X0RZ17"/>
<keyword evidence="4" id="KW-0326">Glycosidase</keyword>
<dbReference type="GO" id="GO:0008930">
    <property type="term" value="F:methylthioadenosine nucleosidase activity"/>
    <property type="evidence" value="ECO:0007669"/>
    <property type="project" value="TreeGrafter"/>
</dbReference>
<evidence type="ECO:0000256" key="2">
    <source>
        <dbReference type="NCBIfam" id="TIGR03664"/>
    </source>
</evidence>
<dbReference type="InterPro" id="IPR000845">
    <property type="entry name" value="Nucleoside_phosphorylase_d"/>
</dbReference>
<dbReference type="InterPro" id="IPR019963">
    <property type="entry name" value="FL_hydrolase_MqnB"/>
</dbReference>
<keyword evidence="1" id="KW-0474">Menaquinone biosynthesis</keyword>
<dbReference type="GO" id="GO:0009116">
    <property type="term" value="P:nucleoside metabolic process"/>
    <property type="evidence" value="ECO:0007669"/>
    <property type="project" value="InterPro"/>
</dbReference>
<dbReference type="Gene3D" id="3.40.50.1580">
    <property type="entry name" value="Nucleoside phosphorylase domain"/>
    <property type="match status" value="1"/>
</dbReference>
<sequence length="234" mass="23604">MRDERRNGDDRVKENELTGRRVLIMTAVEAEREAVLRGLGGDARFDARLAGVGPAGAAARTAAALAAEDYALVVSAGIGGGFSGVAPVGTVAIADRVVAADLGAETGEGGFASVDELGFGSSVLEADERLASALADALRAAGRAAALGPVLTVTTATGSQGTADALARRTPGAVAEAMEGYGVAVAASERQTPFLEIRGISNAIGPRDRSAWRIGDALEALTAAITVLKEVVHP</sequence>
<proteinExistence type="inferred from homology"/>
<dbReference type="EMBL" id="JACJVP010000058">
    <property type="protein sequence ID" value="MBB6674940.1"/>
    <property type="molecule type" value="Genomic_DNA"/>
</dbReference>
<dbReference type="Proteomes" id="UP000547209">
    <property type="component" value="Unassembled WGS sequence"/>
</dbReference>
<dbReference type="PANTHER" id="PTHR46832:SF2">
    <property type="entry name" value="FUTALOSINE HYDROLASE"/>
    <property type="match status" value="1"/>
</dbReference>
<dbReference type="PANTHER" id="PTHR46832">
    <property type="entry name" value="5'-METHYLTHIOADENOSINE/S-ADENOSYLHOMOCYSTEINE NUCLEOSIDASE"/>
    <property type="match status" value="1"/>
</dbReference>
<dbReference type="Pfam" id="PF01048">
    <property type="entry name" value="PNP_UDP_1"/>
    <property type="match status" value="1"/>
</dbReference>
<reference evidence="4 5" key="1">
    <citation type="submission" date="2020-08" db="EMBL/GenBank/DDBJ databases">
        <title>Cohnella phylogeny.</title>
        <authorList>
            <person name="Dunlap C."/>
        </authorList>
    </citation>
    <scope>NUCLEOTIDE SEQUENCE [LARGE SCALE GENOMIC DNA]</scope>
    <source>
        <strain evidence="4 5">DSM 28246</strain>
    </source>
</reference>
<dbReference type="EC" id="3.2.2.26" evidence="1 2"/>
<feature type="domain" description="Nucleoside phosphorylase" evidence="3">
    <location>
        <begin position="50"/>
        <end position="228"/>
    </location>
</feature>
<keyword evidence="5" id="KW-1185">Reference proteome</keyword>
<organism evidence="4 5">
    <name type="scientific">Cohnella nanjingensis</name>
    <dbReference type="NCBI Taxonomy" id="1387779"/>
    <lineage>
        <taxon>Bacteria</taxon>
        <taxon>Bacillati</taxon>
        <taxon>Bacillota</taxon>
        <taxon>Bacilli</taxon>
        <taxon>Bacillales</taxon>
        <taxon>Paenibacillaceae</taxon>
        <taxon>Cohnella</taxon>
    </lineage>
</organism>
<comment type="pathway">
    <text evidence="1">Quinol/quinone metabolism; menaquinone biosynthesis.</text>
</comment>
<dbReference type="GO" id="GO:0008782">
    <property type="term" value="F:adenosylhomocysteine nucleosidase activity"/>
    <property type="evidence" value="ECO:0007669"/>
    <property type="project" value="TreeGrafter"/>
</dbReference>
<evidence type="ECO:0000313" key="5">
    <source>
        <dbReference type="Proteomes" id="UP000547209"/>
    </source>
</evidence>
<comment type="catalytic activity">
    <reaction evidence="1">
        <text>futalosine + H2O = dehypoxanthine futalosine + hypoxanthine</text>
        <dbReference type="Rhea" id="RHEA:25904"/>
        <dbReference type="ChEBI" id="CHEBI:15377"/>
        <dbReference type="ChEBI" id="CHEBI:17368"/>
        <dbReference type="ChEBI" id="CHEBI:58863"/>
        <dbReference type="ChEBI" id="CHEBI:58864"/>
        <dbReference type="EC" id="3.2.2.26"/>
    </reaction>
</comment>
<comment type="caution">
    <text evidence="4">The sequence shown here is derived from an EMBL/GenBank/DDBJ whole genome shotgun (WGS) entry which is preliminary data.</text>
</comment>
<evidence type="ECO:0000313" key="4">
    <source>
        <dbReference type="EMBL" id="MBB6674940.1"/>
    </source>
</evidence>
<dbReference type="HAMAP" id="MF_00991">
    <property type="entry name" value="MqnB"/>
    <property type="match status" value="1"/>
</dbReference>
<dbReference type="GO" id="GO:0019284">
    <property type="term" value="P:L-methionine salvage from S-adenosylmethionine"/>
    <property type="evidence" value="ECO:0007669"/>
    <property type="project" value="TreeGrafter"/>
</dbReference>
<dbReference type="GO" id="GO:0005829">
    <property type="term" value="C:cytosol"/>
    <property type="evidence" value="ECO:0007669"/>
    <property type="project" value="TreeGrafter"/>
</dbReference>